<dbReference type="PANTHER" id="PTHR40763">
    <property type="entry name" value="MEMBRANE PROTEIN-RELATED"/>
    <property type="match status" value="1"/>
</dbReference>
<evidence type="ECO:0000313" key="2">
    <source>
        <dbReference type="EMBL" id="MQY08023.1"/>
    </source>
</evidence>
<comment type="caution">
    <text evidence="2">The sequence shown here is derived from an EMBL/GenBank/DDBJ whole genome shotgun (WGS) entry which is preliminary data.</text>
</comment>
<dbReference type="InterPro" id="IPR012551">
    <property type="entry name" value="DUF1707_SHOCT-like"/>
</dbReference>
<keyword evidence="3" id="KW-1185">Reference proteome</keyword>
<dbReference type="EMBL" id="WEGH01000004">
    <property type="protein sequence ID" value="MQY08023.1"/>
    <property type="molecule type" value="Genomic_DNA"/>
</dbReference>
<name>A0A7K0C3M6_9ACTN</name>
<dbReference type="Proteomes" id="UP000487268">
    <property type="component" value="Unassembled WGS sequence"/>
</dbReference>
<dbReference type="AlphaFoldDB" id="A0A7K0C3M6"/>
<feature type="domain" description="DUF1707" evidence="1">
    <location>
        <begin position="6"/>
        <end position="58"/>
    </location>
</feature>
<organism evidence="2 3">
    <name type="scientific">Actinomadura macrotermitis</name>
    <dbReference type="NCBI Taxonomy" id="2585200"/>
    <lineage>
        <taxon>Bacteria</taxon>
        <taxon>Bacillati</taxon>
        <taxon>Actinomycetota</taxon>
        <taxon>Actinomycetes</taxon>
        <taxon>Streptosporangiales</taxon>
        <taxon>Thermomonosporaceae</taxon>
        <taxon>Actinomadura</taxon>
    </lineage>
</organism>
<dbReference type="Pfam" id="PF08044">
    <property type="entry name" value="DUF1707"/>
    <property type="match status" value="1"/>
</dbReference>
<dbReference type="PANTHER" id="PTHR40763:SF4">
    <property type="entry name" value="DUF1707 DOMAIN-CONTAINING PROTEIN"/>
    <property type="match status" value="1"/>
</dbReference>
<dbReference type="RefSeq" id="WP_153538611.1">
    <property type="nucleotide sequence ID" value="NZ_WEGH01000004.1"/>
</dbReference>
<proteinExistence type="predicted"/>
<sequence>MTTNDLRIGDAERDAVAAALRDHYAQGRLDSAELDERLDSVLAAKTRGHLKEVVRDLPAPNGLPEPERALVPPMAFHPGRRHHHHPRHHHGRRHPAFPLLLALFAAVAFTAGPGAAFFTLFQVALLIWIVRGVVRLAAARRAPR</sequence>
<evidence type="ECO:0000259" key="1">
    <source>
        <dbReference type="Pfam" id="PF08044"/>
    </source>
</evidence>
<accession>A0A7K0C3M6</accession>
<gene>
    <name evidence="2" type="ORF">ACRB68_61250</name>
</gene>
<dbReference type="OrthoDB" id="3534574at2"/>
<protein>
    <recommendedName>
        <fullName evidence="1">DUF1707 domain-containing protein</fullName>
    </recommendedName>
</protein>
<evidence type="ECO:0000313" key="3">
    <source>
        <dbReference type="Proteomes" id="UP000487268"/>
    </source>
</evidence>
<reference evidence="2 3" key="1">
    <citation type="submission" date="2019-10" db="EMBL/GenBank/DDBJ databases">
        <title>Actinomadura rubteroloni sp. nov. and Actinomadura macrotermitis sp. nov., isolated from the gut of fungus growing-termite Macrotermes natalensis.</title>
        <authorList>
            <person name="Benndorf R."/>
            <person name="Martin K."/>
            <person name="Kuefner M."/>
            <person name="De Beer W."/>
            <person name="Kaster A.-K."/>
            <person name="Vollmers J."/>
            <person name="Poulsen M."/>
            <person name="Beemelmanns C."/>
        </authorList>
    </citation>
    <scope>NUCLEOTIDE SEQUENCE [LARGE SCALE GENOMIC DNA]</scope>
    <source>
        <strain evidence="2 3">RB68</strain>
    </source>
</reference>